<dbReference type="PROSITE" id="PS50850">
    <property type="entry name" value="MFS"/>
    <property type="match status" value="1"/>
</dbReference>
<gene>
    <name evidence="9" type="ORF">BUZ01_05815</name>
</gene>
<feature type="transmembrane region" description="Helical" evidence="7">
    <location>
        <begin position="106"/>
        <end position="123"/>
    </location>
</feature>
<feature type="domain" description="Major facilitator superfamily (MFS) profile" evidence="8">
    <location>
        <begin position="7"/>
        <end position="380"/>
    </location>
</feature>
<organism evidence="9 10">
    <name type="scientific">Staphylococcus gallinarum</name>
    <dbReference type="NCBI Taxonomy" id="1293"/>
    <lineage>
        <taxon>Bacteria</taxon>
        <taxon>Bacillati</taxon>
        <taxon>Bacillota</taxon>
        <taxon>Bacilli</taxon>
        <taxon>Bacillales</taxon>
        <taxon>Staphylococcaceae</taxon>
        <taxon>Staphylococcus</taxon>
    </lineage>
</organism>
<sequence>MNNNRLIIFILTLGVFGILNTEMGFIGLIPNIATQFNVSTSTAGWLVSAFAIGIAISGPIMPLVMSKLERKSIMLLVLAIFVVSNVISIFTTSFTILLIARIIPAIFHPVYIALAFSVAADSVERKDAPKAVSRVFIGVSAGMVIGVPIVNFLASQFSLAIAMSFFAVINIIVLIMTLNFIPKMANNKTASYGSQLQMLQRPLTWISIIVSLLFNAGIFGVYSFLTDFLNNVTGATHYIASIALFIYGAANIIGNILSGKLLTTIPQKAIFGLPFILIMIYSAMFIFGSQLIPMFILTLIWGIVAGISSNITQYIITSAAPDAPDLSNGIFLSAVNLGTTVGTFIGGVFISTLGSNYVLLVGILASILSIYLVTVRNQKYTASAESFTELQT</sequence>
<dbReference type="EMBL" id="QXRZ01000003">
    <property type="protein sequence ID" value="RIL43131.1"/>
    <property type="molecule type" value="Genomic_DNA"/>
</dbReference>
<keyword evidence="3" id="KW-1003">Cell membrane</keyword>
<feature type="transmembrane region" description="Helical" evidence="7">
    <location>
        <begin position="357"/>
        <end position="375"/>
    </location>
</feature>
<keyword evidence="6 7" id="KW-0472">Membrane</keyword>
<feature type="transmembrane region" description="Helical" evidence="7">
    <location>
        <begin position="135"/>
        <end position="154"/>
    </location>
</feature>
<comment type="subcellular location">
    <subcellularLocation>
        <location evidence="1">Cell membrane</location>
        <topology evidence="1">Multi-pass membrane protein</topology>
    </subcellularLocation>
</comment>
<evidence type="ECO:0000256" key="2">
    <source>
        <dbReference type="ARBA" id="ARBA00022448"/>
    </source>
</evidence>
<evidence type="ECO:0000256" key="6">
    <source>
        <dbReference type="ARBA" id="ARBA00023136"/>
    </source>
</evidence>
<feature type="transmembrane region" description="Helical" evidence="7">
    <location>
        <begin position="160"/>
        <end position="181"/>
    </location>
</feature>
<keyword evidence="2" id="KW-0813">Transport</keyword>
<reference evidence="9 10" key="1">
    <citation type="journal article" date="2016" name="Front. Microbiol.">
        <title>Comprehensive Phylogenetic Analysis of Bovine Non-aureus Staphylococci Species Based on Whole-Genome Sequencing.</title>
        <authorList>
            <person name="Naushad S."/>
            <person name="Barkema H.W."/>
            <person name="Luby C."/>
            <person name="Condas L.A."/>
            <person name="Nobrega D.B."/>
            <person name="Carson D.A."/>
            <person name="De Buck J."/>
        </authorList>
    </citation>
    <scope>NUCLEOTIDE SEQUENCE [LARGE SCALE GENOMIC DNA]</scope>
    <source>
        <strain evidence="9 10">SNUC 1388</strain>
    </source>
</reference>
<evidence type="ECO:0000256" key="5">
    <source>
        <dbReference type="ARBA" id="ARBA00022989"/>
    </source>
</evidence>
<evidence type="ECO:0000256" key="3">
    <source>
        <dbReference type="ARBA" id="ARBA00022475"/>
    </source>
</evidence>
<evidence type="ECO:0000259" key="8">
    <source>
        <dbReference type="PROSITE" id="PS50850"/>
    </source>
</evidence>
<feature type="transmembrane region" description="Helical" evidence="7">
    <location>
        <begin position="73"/>
        <end position="100"/>
    </location>
</feature>
<evidence type="ECO:0000256" key="1">
    <source>
        <dbReference type="ARBA" id="ARBA00004651"/>
    </source>
</evidence>
<evidence type="ECO:0000313" key="9">
    <source>
        <dbReference type="EMBL" id="RIL43131.1"/>
    </source>
</evidence>
<dbReference type="AlphaFoldDB" id="A0A418HPI0"/>
<dbReference type="PANTHER" id="PTHR43124">
    <property type="entry name" value="PURINE EFFLUX PUMP PBUE"/>
    <property type="match status" value="1"/>
</dbReference>
<accession>A0A418HPI0</accession>
<dbReference type="Proteomes" id="UP000283576">
    <property type="component" value="Unassembled WGS sequence"/>
</dbReference>
<dbReference type="GO" id="GO:0022857">
    <property type="term" value="F:transmembrane transporter activity"/>
    <property type="evidence" value="ECO:0007669"/>
    <property type="project" value="InterPro"/>
</dbReference>
<comment type="caution">
    <text evidence="9">The sequence shown here is derived from an EMBL/GenBank/DDBJ whole genome shotgun (WGS) entry which is preliminary data.</text>
</comment>
<dbReference type="RefSeq" id="WP_107526668.1">
    <property type="nucleotide sequence ID" value="NZ_JAIBNU010000002.1"/>
</dbReference>
<dbReference type="InterPro" id="IPR036259">
    <property type="entry name" value="MFS_trans_sf"/>
</dbReference>
<keyword evidence="4 7" id="KW-0812">Transmembrane</keyword>
<dbReference type="InterPro" id="IPR020846">
    <property type="entry name" value="MFS_dom"/>
</dbReference>
<dbReference type="Pfam" id="PF07690">
    <property type="entry name" value="MFS_1"/>
    <property type="match status" value="1"/>
</dbReference>
<dbReference type="CDD" id="cd17324">
    <property type="entry name" value="MFS_NepI_like"/>
    <property type="match status" value="1"/>
</dbReference>
<evidence type="ECO:0000313" key="10">
    <source>
        <dbReference type="Proteomes" id="UP000283576"/>
    </source>
</evidence>
<dbReference type="SUPFAM" id="SSF103473">
    <property type="entry name" value="MFS general substrate transporter"/>
    <property type="match status" value="1"/>
</dbReference>
<dbReference type="InterPro" id="IPR050189">
    <property type="entry name" value="MFS_Efflux_Transporters"/>
</dbReference>
<name>A0A418HPI0_STAGA</name>
<evidence type="ECO:0000256" key="7">
    <source>
        <dbReference type="SAM" id="Phobius"/>
    </source>
</evidence>
<keyword evidence="5 7" id="KW-1133">Transmembrane helix</keyword>
<evidence type="ECO:0000256" key="4">
    <source>
        <dbReference type="ARBA" id="ARBA00022692"/>
    </source>
</evidence>
<dbReference type="Gene3D" id="1.20.1250.20">
    <property type="entry name" value="MFS general substrate transporter like domains"/>
    <property type="match status" value="2"/>
</dbReference>
<protein>
    <submittedName>
        <fullName evidence="9">MFS transporter</fullName>
    </submittedName>
</protein>
<dbReference type="PANTHER" id="PTHR43124:SF3">
    <property type="entry name" value="CHLORAMPHENICOL EFFLUX PUMP RV0191"/>
    <property type="match status" value="1"/>
</dbReference>
<feature type="transmembrane region" description="Helical" evidence="7">
    <location>
        <begin position="329"/>
        <end position="351"/>
    </location>
</feature>
<feature type="transmembrane region" description="Helical" evidence="7">
    <location>
        <begin position="269"/>
        <end position="288"/>
    </location>
</feature>
<dbReference type="GO" id="GO:0005886">
    <property type="term" value="C:plasma membrane"/>
    <property type="evidence" value="ECO:0007669"/>
    <property type="project" value="UniProtKB-SubCell"/>
</dbReference>
<feature type="transmembrane region" description="Helical" evidence="7">
    <location>
        <begin position="42"/>
        <end position="61"/>
    </location>
</feature>
<feature type="transmembrane region" description="Helical" evidence="7">
    <location>
        <begin position="202"/>
        <end position="225"/>
    </location>
</feature>
<proteinExistence type="predicted"/>
<dbReference type="InterPro" id="IPR011701">
    <property type="entry name" value="MFS"/>
</dbReference>
<feature type="transmembrane region" description="Helical" evidence="7">
    <location>
        <begin position="7"/>
        <end position="30"/>
    </location>
</feature>
<feature type="transmembrane region" description="Helical" evidence="7">
    <location>
        <begin position="237"/>
        <end position="257"/>
    </location>
</feature>
<feature type="transmembrane region" description="Helical" evidence="7">
    <location>
        <begin position="294"/>
        <end position="317"/>
    </location>
</feature>